<name>A0ABS9BKE1_9BACT</name>
<keyword evidence="1" id="KW-0472">Membrane</keyword>
<evidence type="ECO:0000256" key="1">
    <source>
        <dbReference type="SAM" id="Phobius"/>
    </source>
</evidence>
<comment type="caution">
    <text evidence="2">The sequence shown here is derived from an EMBL/GenBank/DDBJ whole genome shotgun (WGS) entry which is preliminary data.</text>
</comment>
<keyword evidence="1" id="KW-0812">Transmembrane</keyword>
<dbReference type="Proteomes" id="UP001200145">
    <property type="component" value="Unassembled WGS sequence"/>
</dbReference>
<sequence length="109" mass="11982">MTNKNQVQDQVAKAMSSLDGIQPATANPHLYTRIKAKLEQEKSSWGWLAAFLSRPIVAVALVATVILINILTITANRSVPEETTDQLVSLAQDYSFQPSNILENGFNQP</sequence>
<keyword evidence="1" id="KW-1133">Transmembrane helix</keyword>
<reference evidence="2 3" key="1">
    <citation type="submission" date="2022-01" db="EMBL/GenBank/DDBJ databases">
        <title>Flavihumibacter sp. nov., isolated from sediment of a river.</title>
        <authorList>
            <person name="Liu H."/>
        </authorList>
    </citation>
    <scope>NUCLEOTIDE SEQUENCE [LARGE SCALE GENOMIC DNA]</scope>
    <source>
        <strain evidence="2 3">RY-1</strain>
    </source>
</reference>
<feature type="transmembrane region" description="Helical" evidence="1">
    <location>
        <begin position="45"/>
        <end position="68"/>
    </location>
</feature>
<keyword evidence="3" id="KW-1185">Reference proteome</keyword>
<gene>
    <name evidence="2" type="ORF">L0U88_15410</name>
</gene>
<proteinExistence type="predicted"/>
<accession>A0ABS9BKE1</accession>
<dbReference type="RefSeq" id="WP_234866979.1">
    <property type="nucleotide sequence ID" value="NZ_JAKEVY010000004.1"/>
</dbReference>
<protein>
    <submittedName>
        <fullName evidence="2">Uncharacterized protein</fullName>
    </submittedName>
</protein>
<organism evidence="2 3">
    <name type="scientific">Flavihumibacter fluminis</name>
    <dbReference type="NCBI Taxonomy" id="2909236"/>
    <lineage>
        <taxon>Bacteria</taxon>
        <taxon>Pseudomonadati</taxon>
        <taxon>Bacteroidota</taxon>
        <taxon>Chitinophagia</taxon>
        <taxon>Chitinophagales</taxon>
        <taxon>Chitinophagaceae</taxon>
        <taxon>Flavihumibacter</taxon>
    </lineage>
</organism>
<dbReference type="EMBL" id="JAKEVY010000004">
    <property type="protein sequence ID" value="MCF1716027.1"/>
    <property type="molecule type" value="Genomic_DNA"/>
</dbReference>
<evidence type="ECO:0000313" key="2">
    <source>
        <dbReference type="EMBL" id="MCF1716027.1"/>
    </source>
</evidence>
<evidence type="ECO:0000313" key="3">
    <source>
        <dbReference type="Proteomes" id="UP001200145"/>
    </source>
</evidence>